<dbReference type="AlphaFoldDB" id="A0A7I9VMX2"/>
<organism evidence="1 2">
    <name type="scientific">Anaeromyxobacter diazotrophicus</name>
    <dbReference type="NCBI Taxonomy" id="2590199"/>
    <lineage>
        <taxon>Bacteria</taxon>
        <taxon>Pseudomonadati</taxon>
        <taxon>Myxococcota</taxon>
        <taxon>Myxococcia</taxon>
        <taxon>Myxococcales</taxon>
        <taxon>Cystobacterineae</taxon>
        <taxon>Anaeromyxobacteraceae</taxon>
        <taxon>Anaeromyxobacter</taxon>
    </lineage>
</organism>
<name>A0A7I9VMX2_9BACT</name>
<dbReference type="EMBL" id="BJTG01000004">
    <property type="protein sequence ID" value="GEJ57480.1"/>
    <property type="molecule type" value="Genomic_DNA"/>
</dbReference>
<dbReference type="Proteomes" id="UP000503640">
    <property type="component" value="Unassembled WGS sequence"/>
</dbReference>
<proteinExistence type="predicted"/>
<sequence>MQRLLRYIAAAFPPQSETSTMARAFIGTTECQVTVDKDLGDSWAVAVVPPPPSRKGERSLAPLVVKLQGEDKEKITKGALEILQQRGQIDRFEL</sequence>
<gene>
    <name evidence="1" type="ORF">AMYX_22210</name>
</gene>
<reference evidence="2" key="1">
    <citation type="journal article" date="2020" name="Appl. Environ. Microbiol.">
        <title>Diazotrophic Anaeromyxobacter Isolates from Soils.</title>
        <authorList>
            <person name="Masuda Y."/>
            <person name="Yamanaka H."/>
            <person name="Xu Z.X."/>
            <person name="Shiratori Y."/>
            <person name="Aono T."/>
            <person name="Amachi S."/>
            <person name="Senoo K."/>
            <person name="Itoh H."/>
        </authorList>
    </citation>
    <scope>NUCLEOTIDE SEQUENCE [LARGE SCALE GENOMIC DNA]</scope>
    <source>
        <strain evidence="2">R267</strain>
    </source>
</reference>
<evidence type="ECO:0000313" key="2">
    <source>
        <dbReference type="Proteomes" id="UP000503640"/>
    </source>
</evidence>
<comment type="caution">
    <text evidence="1">The sequence shown here is derived from an EMBL/GenBank/DDBJ whole genome shotgun (WGS) entry which is preliminary data.</text>
</comment>
<evidence type="ECO:0000313" key="1">
    <source>
        <dbReference type="EMBL" id="GEJ57480.1"/>
    </source>
</evidence>
<keyword evidence="2" id="KW-1185">Reference proteome</keyword>
<protein>
    <submittedName>
        <fullName evidence="1">Uncharacterized protein</fullName>
    </submittedName>
</protein>
<accession>A0A7I9VMX2</accession>